<dbReference type="InterPro" id="IPR001254">
    <property type="entry name" value="Trypsin_dom"/>
</dbReference>
<dbReference type="Gene3D" id="2.40.10.10">
    <property type="entry name" value="Trypsin-like serine proteases"/>
    <property type="match status" value="1"/>
</dbReference>
<organism evidence="5 6">
    <name type="scientific">Pseudomonas syringae pv. aptata</name>
    <dbReference type="NCBI Taxonomy" id="83167"/>
    <lineage>
        <taxon>Bacteria</taxon>
        <taxon>Pseudomonadati</taxon>
        <taxon>Pseudomonadota</taxon>
        <taxon>Gammaproteobacteria</taxon>
        <taxon>Pseudomonadales</taxon>
        <taxon>Pseudomonadaceae</taxon>
        <taxon>Pseudomonas</taxon>
        <taxon>Pseudomonas syringae</taxon>
    </lineage>
</organism>
<reference evidence="5 6" key="1">
    <citation type="submission" date="2018-08" db="EMBL/GenBank/DDBJ databases">
        <title>Recombination of ecologically and evolutionarily significant loci maintains genetic cohesion in the Pseudomonas syringae species complex.</title>
        <authorList>
            <person name="Dillon M."/>
            <person name="Thakur S."/>
            <person name="Almeida R.N.D."/>
            <person name="Weir B.S."/>
            <person name="Guttman D.S."/>
        </authorList>
    </citation>
    <scope>NUCLEOTIDE SEQUENCE [LARGE SCALE GENOMIC DNA]</scope>
    <source>
        <strain evidence="5 6">ICMP 4388</strain>
    </source>
</reference>
<dbReference type="PRINTS" id="PR00722">
    <property type="entry name" value="CHYMOTRYPSIN"/>
</dbReference>
<evidence type="ECO:0000313" key="6">
    <source>
        <dbReference type="Proteomes" id="UP000274541"/>
    </source>
</evidence>
<feature type="signal peptide" evidence="3">
    <location>
        <begin position="1"/>
        <end position="19"/>
    </location>
</feature>
<dbReference type="InterPro" id="IPR050430">
    <property type="entry name" value="Peptidase_S1"/>
</dbReference>
<dbReference type="InterPro" id="IPR009003">
    <property type="entry name" value="Peptidase_S1_PA"/>
</dbReference>
<comment type="similarity">
    <text evidence="1">Belongs to the peptidase S1 family.</text>
</comment>
<evidence type="ECO:0000256" key="1">
    <source>
        <dbReference type="ARBA" id="ARBA00007664"/>
    </source>
</evidence>
<sequence>MRKQIWLMALLSLSLTVAADEKIIGGTPAPAGAYPFFTSLTKEDGQHLCGGALIAAQWVLTAAHCIRGQSPAFVQIAIEKYGPPVVSRDKIRIAEAFIPADFKGWQIYSKSGDEKESGLYDIALLKLERPTESKDILKLDGIDQVVAHEVGMPVTLAGFGMRETGTMPNELYHVDGSILEDRKCIDVPPGYPPTYFDPLLNVCSSKISGGGDSGGPLLFKTQSGYVGVALVSRGLLDASQMTRISFYKDWITNIIANDKCGQREKPEGTVSVRSVGSSGC</sequence>
<feature type="domain" description="Peptidase S1" evidence="4">
    <location>
        <begin position="23"/>
        <end position="256"/>
    </location>
</feature>
<accession>A0A0Q0BXR3</accession>
<dbReference type="CDD" id="cd00190">
    <property type="entry name" value="Tryp_SPc"/>
    <property type="match status" value="1"/>
</dbReference>
<dbReference type="SMART" id="SM00020">
    <property type="entry name" value="Tryp_SPc"/>
    <property type="match status" value="1"/>
</dbReference>
<evidence type="ECO:0000313" key="5">
    <source>
        <dbReference type="EMBL" id="RMO70012.1"/>
    </source>
</evidence>
<dbReference type="Pfam" id="PF00089">
    <property type="entry name" value="Trypsin"/>
    <property type="match status" value="1"/>
</dbReference>
<evidence type="ECO:0000256" key="2">
    <source>
        <dbReference type="ARBA" id="ARBA00023157"/>
    </source>
</evidence>
<dbReference type="AlphaFoldDB" id="A0A0Q0BXR3"/>
<dbReference type="SUPFAM" id="SSF50494">
    <property type="entry name" value="Trypsin-like serine proteases"/>
    <property type="match status" value="1"/>
</dbReference>
<evidence type="ECO:0000256" key="3">
    <source>
        <dbReference type="SAM" id="SignalP"/>
    </source>
</evidence>
<gene>
    <name evidence="5" type="ORF">ALQ37_03309</name>
</gene>
<dbReference type="PROSITE" id="PS00134">
    <property type="entry name" value="TRYPSIN_HIS"/>
    <property type="match status" value="1"/>
</dbReference>
<dbReference type="PROSITE" id="PS50240">
    <property type="entry name" value="TRYPSIN_DOM"/>
    <property type="match status" value="1"/>
</dbReference>
<proteinExistence type="inferred from homology"/>
<dbReference type="PANTHER" id="PTHR24276">
    <property type="entry name" value="POLYSERASE-RELATED"/>
    <property type="match status" value="1"/>
</dbReference>
<dbReference type="PANTHER" id="PTHR24276:SF98">
    <property type="entry name" value="FI18310P1-RELATED"/>
    <property type="match status" value="1"/>
</dbReference>
<dbReference type="RefSeq" id="WP_003392293.1">
    <property type="nucleotide sequence ID" value="NZ_JBPDUT010000002.1"/>
</dbReference>
<keyword evidence="3" id="KW-0732">Signal</keyword>
<dbReference type="InterPro" id="IPR018114">
    <property type="entry name" value="TRYPSIN_HIS"/>
</dbReference>
<protein>
    <submittedName>
        <fullName evidence="5">Peptidase S1 and S6 chymotrypsin/Hap</fullName>
    </submittedName>
</protein>
<dbReference type="Proteomes" id="UP000274541">
    <property type="component" value="Unassembled WGS sequence"/>
</dbReference>
<dbReference type="InterPro" id="IPR001314">
    <property type="entry name" value="Peptidase_S1A"/>
</dbReference>
<dbReference type="EMBL" id="RBPX01000081">
    <property type="protein sequence ID" value="RMO70012.1"/>
    <property type="molecule type" value="Genomic_DNA"/>
</dbReference>
<dbReference type="GO" id="GO:0004252">
    <property type="term" value="F:serine-type endopeptidase activity"/>
    <property type="evidence" value="ECO:0007669"/>
    <property type="project" value="InterPro"/>
</dbReference>
<comment type="caution">
    <text evidence="5">The sequence shown here is derived from an EMBL/GenBank/DDBJ whole genome shotgun (WGS) entry which is preliminary data.</text>
</comment>
<name>A0A0Q0BXR3_PSEAP</name>
<evidence type="ECO:0000259" key="4">
    <source>
        <dbReference type="PROSITE" id="PS50240"/>
    </source>
</evidence>
<feature type="chain" id="PRO_5043128648" evidence="3">
    <location>
        <begin position="20"/>
        <end position="280"/>
    </location>
</feature>
<dbReference type="InterPro" id="IPR043504">
    <property type="entry name" value="Peptidase_S1_PA_chymotrypsin"/>
</dbReference>
<dbReference type="GeneID" id="77276342"/>
<keyword evidence="2" id="KW-1015">Disulfide bond</keyword>
<dbReference type="GO" id="GO:0006508">
    <property type="term" value="P:proteolysis"/>
    <property type="evidence" value="ECO:0007669"/>
    <property type="project" value="InterPro"/>
</dbReference>